<evidence type="ECO:0000256" key="1">
    <source>
        <dbReference type="SAM" id="MobiDB-lite"/>
    </source>
</evidence>
<sequence>MIRGDGQRGGFPSSEVQGFSPRSAVDVSYQSRPEGRAVVDVTCLSHAAGILSAALTAAPRTDRRVILAGPISAHSLAWTWPRARSRDCVRVAPEARKKERRKARKEICAKSLHSHPAPVELTSAVNNFFERLRHKAPWLREPTSSACSRVSDPYYSPPALTPPPSLPPSPIPRSPESPYLAQYKRVAL</sequence>
<dbReference type="AlphaFoldDB" id="A0A4Z2GFR2"/>
<organism evidence="2 3">
    <name type="scientific">Liparis tanakae</name>
    <name type="common">Tanaka's snailfish</name>
    <dbReference type="NCBI Taxonomy" id="230148"/>
    <lineage>
        <taxon>Eukaryota</taxon>
        <taxon>Metazoa</taxon>
        <taxon>Chordata</taxon>
        <taxon>Craniata</taxon>
        <taxon>Vertebrata</taxon>
        <taxon>Euteleostomi</taxon>
        <taxon>Actinopterygii</taxon>
        <taxon>Neopterygii</taxon>
        <taxon>Teleostei</taxon>
        <taxon>Neoteleostei</taxon>
        <taxon>Acanthomorphata</taxon>
        <taxon>Eupercaria</taxon>
        <taxon>Perciformes</taxon>
        <taxon>Cottioidei</taxon>
        <taxon>Cottales</taxon>
        <taxon>Liparidae</taxon>
        <taxon>Liparis</taxon>
    </lineage>
</organism>
<proteinExistence type="predicted"/>
<evidence type="ECO:0000313" key="2">
    <source>
        <dbReference type="EMBL" id="TNN51733.1"/>
    </source>
</evidence>
<comment type="caution">
    <text evidence="2">The sequence shown here is derived from an EMBL/GenBank/DDBJ whole genome shotgun (WGS) entry which is preliminary data.</text>
</comment>
<feature type="region of interest" description="Disordered" evidence="1">
    <location>
        <begin position="143"/>
        <end position="178"/>
    </location>
</feature>
<accession>A0A4Z2GFR2</accession>
<evidence type="ECO:0000313" key="3">
    <source>
        <dbReference type="Proteomes" id="UP000314294"/>
    </source>
</evidence>
<gene>
    <name evidence="2" type="ORF">EYF80_038083</name>
</gene>
<feature type="compositionally biased region" description="Pro residues" evidence="1">
    <location>
        <begin position="155"/>
        <end position="175"/>
    </location>
</feature>
<feature type="region of interest" description="Disordered" evidence="1">
    <location>
        <begin position="1"/>
        <end position="27"/>
    </location>
</feature>
<name>A0A4Z2GFR2_9TELE</name>
<reference evidence="2 3" key="1">
    <citation type="submission" date="2019-03" db="EMBL/GenBank/DDBJ databases">
        <title>First draft genome of Liparis tanakae, snailfish: a comprehensive survey of snailfish specific genes.</title>
        <authorList>
            <person name="Kim W."/>
            <person name="Song I."/>
            <person name="Jeong J.-H."/>
            <person name="Kim D."/>
            <person name="Kim S."/>
            <person name="Ryu S."/>
            <person name="Song J.Y."/>
            <person name="Lee S.K."/>
        </authorList>
    </citation>
    <scope>NUCLEOTIDE SEQUENCE [LARGE SCALE GENOMIC DNA]</scope>
    <source>
        <tissue evidence="2">Muscle</tissue>
    </source>
</reference>
<dbReference type="Proteomes" id="UP000314294">
    <property type="component" value="Unassembled WGS sequence"/>
</dbReference>
<keyword evidence="3" id="KW-1185">Reference proteome</keyword>
<dbReference type="EMBL" id="SRLO01000572">
    <property type="protein sequence ID" value="TNN51733.1"/>
    <property type="molecule type" value="Genomic_DNA"/>
</dbReference>
<protein>
    <submittedName>
        <fullName evidence="2">Uncharacterized protein</fullName>
    </submittedName>
</protein>